<dbReference type="Proteomes" id="UP000681720">
    <property type="component" value="Unassembled WGS sequence"/>
</dbReference>
<evidence type="ECO:0000313" key="1">
    <source>
        <dbReference type="EMBL" id="CAF4263350.1"/>
    </source>
</evidence>
<protein>
    <submittedName>
        <fullName evidence="1">Uncharacterized protein</fullName>
    </submittedName>
</protein>
<gene>
    <name evidence="1" type="ORF">BYL167_LOCUS26024</name>
    <name evidence="2" type="ORF">GIL414_LOCUS29667</name>
</gene>
<evidence type="ECO:0000313" key="2">
    <source>
        <dbReference type="EMBL" id="CAF4389664.1"/>
    </source>
</evidence>
<reference evidence="1" key="1">
    <citation type="submission" date="2021-02" db="EMBL/GenBank/DDBJ databases">
        <authorList>
            <person name="Nowell W R."/>
        </authorList>
    </citation>
    <scope>NUCLEOTIDE SEQUENCE</scope>
</reference>
<sequence>MMQQPAPPPPYSVHNQPPIGWAINDIPNEHSAQVLISPPMKMIYSLL</sequence>
<comment type="caution">
    <text evidence="1">The sequence shown here is derived from an EMBL/GenBank/DDBJ whole genome shotgun (WGS) entry which is preliminary data.</text>
</comment>
<evidence type="ECO:0000313" key="3">
    <source>
        <dbReference type="Proteomes" id="UP000681967"/>
    </source>
</evidence>
<accession>A0A8S2T157</accession>
<organism evidence="1 3">
    <name type="scientific">Rotaria magnacalcarata</name>
    <dbReference type="NCBI Taxonomy" id="392030"/>
    <lineage>
        <taxon>Eukaryota</taxon>
        <taxon>Metazoa</taxon>
        <taxon>Spiralia</taxon>
        <taxon>Gnathifera</taxon>
        <taxon>Rotifera</taxon>
        <taxon>Eurotatoria</taxon>
        <taxon>Bdelloidea</taxon>
        <taxon>Philodinida</taxon>
        <taxon>Philodinidae</taxon>
        <taxon>Rotaria</taxon>
    </lineage>
</organism>
<dbReference type="EMBL" id="CAJOBH010028353">
    <property type="protein sequence ID" value="CAF4263350.1"/>
    <property type="molecule type" value="Genomic_DNA"/>
</dbReference>
<dbReference type="AlphaFoldDB" id="A0A8S2T157"/>
<name>A0A8S2T157_9BILA</name>
<proteinExistence type="predicted"/>
<dbReference type="EMBL" id="CAJOBJ010054499">
    <property type="protein sequence ID" value="CAF4389664.1"/>
    <property type="molecule type" value="Genomic_DNA"/>
</dbReference>
<dbReference type="Proteomes" id="UP000681967">
    <property type="component" value="Unassembled WGS sequence"/>
</dbReference>
<feature type="non-terminal residue" evidence="1">
    <location>
        <position position="1"/>
    </location>
</feature>